<dbReference type="SMART" id="SM00315">
    <property type="entry name" value="RGS"/>
    <property type="match status" value="1"/>
</dbReference>
<dbReference type="InterPro" id="IPR016137">
    <property type="entry name" value="RGS"/>
</dbReference>
<sequence>MTRNGSDACFAQDDLGSDASDAITIASTAALGVYQVCCIAGAFAYRKRRPLSVRSWPLLCVMGLFSLLNTVMWPFFWIDCKENCWVRAVYTTVIVAGHGCPILAQGCIVSLKLAWGRKAISTEPTKQQCCSLSSRLSHRRHGLVLLMVPVFVGVACTSGVKAALIIKEGCDDFVETSKWKDLAISSAEIGVFVVFALVLALELRRQHDSFGITRDLTRMAVVALLAIGGYALIRRVGKTWEGQLAFHVYEAVLPITILFLIPALETRAETRVTTHATQSSRALINVSPRRDESDKFEELDMTQILARPEGLKAFKEHLVSEFSSENIIFWLEVQAFADDFADETDKTKIVSAAGNIMEKYVKPTSEMQVNLPEKLVRQLLNLPIDQFGPQMFRGAQAEIYRLMETDSFPRFVKSSGYKQLVRGGPKKAASVRILGHAQVSHIRVL</sequence>
<accession>A0AB34INX6</accession>
<organism evidence="3 4">
    <name type="scientific">Prymnesium parvum</name>
    <name type="common">Toxic golden alga</name>
    <dbReference type="NCBI Taxonomy" id="97485"/>
    <lineage>
        <taxon>Eukaryota</taxon>
        <taxon>Haptista</taxon>
        <taxon>Haptophyta</taxon>
        <taxon>Prymnesiophyceae</taxon>
        <taxon>Prymnesiales</taxon>
        <taxon>Prymnesiaceae</taxon>
        <taxon>Prymnesium</taxon>
    </lineage>
</organism>
<keyword evidence="1" id="KW-0812">Transmembrane</keyword>
<evidence type="ECO:0000256" key="1">
    <source>
        <dbReference type="SAM" id="Phobius"/>
    </source>
</evidence>
<comment type="caution">
    <text evidence="3">The sequence shown here is derived from an EMBL/GenBank/DDBJ whole genome shotgun (WGS) entry which is preliminary data.</text>
</comment>
<feature type="transmembrane region" description="Helical" evidence="1">
    <location>
        <begin position="22"/>
        <end position="44"/>
    </location>
</feature>
<feature type="transmembrane region" description="Helical" evidence="1">
    <location>
        <begin position="245"/>
        <end position="264"/>
    </location>
</feature>
<dbReference type="Pfam" id="PF00615">
    <property type="entry name" value="RGS"/>
    <property type="match status" value="1"/>
</dbReference>
<name>A0AB34INX6_PRYPA</name>
<dbReference type="AlphaFoldDB" id="A0AB34INX6"/>
<dbReference type="PANTHER" id="PTHR10845:SF192">
    <property type="entry name" value="DOUBLE HIT, ISOFORM B"/>
    <property type="match status" value="1"/>
</dbReference>
<protein>
    <recommendedName>
        <fullName evidence="2">RGS domain-containing protein</fullName>
    </recommendedName>
</protein>
<feature type="transmembrane region" description="Helical" evidence="1">
    <location>
        <begin position="88"/>
        <end position="111"/>
    </location>
</feature>
<evidence type="ECO:0000313" key="3">
    <source>
        <dbReference type="EMBL" id="KAL1503670.1"/>
    </source>
</evidence>
<dbReference type="SUPFAM" id="SSF48097">
    <property type="entry name" value="Regulator of G-protein signaling, RGS"/>
    <property type="match status" value="1"/>
</dbReference>
<feature type="transmembrane region" description="Helical" evidence="1">
    <location>
        <begin position="182"/>
        <end position="203"/>
    </location>
</feature>
<dbReference type="PRINTS" id="PR01301">
    <property type="entry name" value="RGSPROTEIN"/>
</dbReference>
<feature type="transmembrane region" description="Helical" evidence="1">
    <location>
        <begin position="56"/>
        <end position="76"/>
    </location>
</feature>
<dbReference type="PROSITE" id="PS50132">
    <property type="entry name" value="RGS"/>
    <property type="match status" value="1"/>
</dbReference>
<dbReference type="EMBL" id="JBGBPQ010000021">
    <property type="protein sequence ID" value="KAL1503670.1"/>
    <property type="molecule type" value="Genomic_DNA"/>
</dbReference>
<keyword evidence="1" id="KW-1133">Transmembrane helix</keyword>
<dbReference type="InterPro" id="IPR036305">
    <property type="entry name" value="RGS_sf"/>
</dbReference>
<reference evidence="3 4" key="1">
    <citation type="journal article" date="2024" name="Science">
        <title>Giant polyketide synthase enzymes in the biosynthesis of giant marine polyether toxins.</title>
        <authorList>
            <person name="Fallon T.R."/>
            <person name="Shende V.V."/>
            <person name="Wierzbicki I.H."/>
            <person name="Pendleton A.L."/>
            <person name="Watervoot N.F."/>
            <person name="Auber R.P."/>
            <person name="Gonzalez D.J."/>
            <person name="Wisecaver J.H."/>
            <person name="Moore B.S."/>
        </authorList>
    </citation>
    <scope>NUCLEOTIDE SEQUENCE [LARGE SCALE GENOMIC DNA]</scope>
    <source>
        <strain evidence="3 4">12B1</strain>
    </source>
</reference>
<evidence type="ECO:0000259" key="2">
    <source>
        <dbReference type="PROSITE" id="PS50132"/>
    </source>
</evidence>
<dbReference type="InterPro" id="IPR044926">
    <property type="entry name" value="RGS_subdomain_2"/>
</dbReference>
<gene>
    <name evidence="3" type="ORF">AB1Y20_012143</name>
</gene>
<feature type="transmembrane region" description="Helical" evidence="1">
    <location>
        <begin position="143"/>
        <end position="166"/>
    </location>
</feature>
<keyword evidence="1" id="KW-0472">Membrane</keyword>
<evidence type="ECO:0000313" key="4">
    <source>
        <dbReference type="Proteomes" id="UP001515480"/>
    </source>
</evidence>
<dbReference type="Proteomes" id="UP001515480">
    <property type="component" value="Unassembled WGS sequence"/>
</dbReference>
<proteinExistence type="predicted"/>
<dbReference type="Gene3D" id="1.10.167.10">
    <property type="entry name" value="Regulator of G-protein Signalling 4, domain 2"/>
    <property type="match status" value="1"/>
</dbReference>
<dbReference type="PANTHER" id="PTHR10845">
    <property type="entry name" value="REGULATOR OF G PROTEIN SIGNALING"/>
    <property type="match status" value="1"/>
</dbReference>
<feature type="domain" description="RGS" evidence="2">
    <location>
        <begin position="300"/>
        <end position="421"/>
    </location>
</feature>
<feature type="transmembrane region" description="Helical" evidence="1">
    <location>
        <begin position="215"/>
        <end position="233"/>
    </location>
</feature>
<keyword evidence="4" id="KW-1185">Reference proteome</keyword>